<keyword evidence="6" id="KW-0004">4Fe-4S</keyword>
<dbReference type="PANTHER" id="PTHR24421">
    <property type="entry name" value="NITRATE/NITRITE SENSOR PROTEIN NARX-RELATED"/>
    <property type="match status" value="1"/>
</dbReference>
<dbReference type="SMART" id="SM00065">
    <property type="entry name" value="GAF"/>
    <property type="match status" value="1"/>
</dbReference>
<evidence type="ECO:0000256" key="6">
    <source>
        <dbReference type="ARBA" id="ARBA00022485"/>
    </source>
</evidence>
<dbReference type="GO" id="GO:0005737">
    <property type="term" value="C:cytoplasm"/>
    <property type="evidence" value="ECO:0007669"/>
    <property type="project" value="UniProtKB-SubCell"/>
</dbReference>
<dbReference type="Gene3D" id="3.30.450.40">
    <property type="match status" value="1"/>
</dbReference>
<keyword evidence="14" id="KW-0902">Two-component regulatory system</keyword>
<keyword evidence="20" id="KW-1185">Reference proteome</keyword>
<keyword evidence="12" id="KW-0067">ATP-binding</keyword>
<dbReference type="Pfam" id="PF07730">
    <property type="entry name" value="HisKA_3"/>
    <property type="match status" value="1"/>
</dbReference>
<evidence type="ECO:0000256" key="17">
    <source>
        <dbReference type="ARBA" id="ARBA00030800"/>
    </source>
</evidence>
<evidence type="ECO:0000313" key="20">
    <source>
        <dbReference type="Proteomes" id="UP000637643"/>
    </source>
</evidence>
<dbReference type="Proteomes" id="UP000637643">
    <property type="component" value="Unassembled WGS sequence"/>
</dbReference>
<keyword evidence="13" id="KW-0408">Iron</keyword>
<reference evidence="19" key="2">
    <citation type="submission" date="2020-09" db="EMBL/GenBank/DDBJ databases">
        <authorList>
            <person name="Sun Q."/>
            <person name="Zhou Y."/>
        </authorList>
    </citation>
    <scope>NUCLEOTIDE SEQUENCE</scope>
    <source>
        <strain evidence="19">CGMCC 1.16134</strain>
    </source>
</reference>
<evidence type="ECO:0000256" key="16">
    <source>
        <dbReference type="ARBA" id="ARBA00024827"/>
    </source>
</evidence>
<comment type="subcellular location">
    <subcellularLocation>
        <location evidence="3">Cytoplasm</location>
    </subcellularLocation>
</comment>
<dbReference type="InterPro" id="IPR004358">
    <property type="entry name" value="Sig_transdc_His_kin-like_C"/>
</dbReference>
<dbReference type="InterPro" id="IPR003018">
    <property type="entry name" value="GAF"/>
</dbReference>
<dbReference type="Gene3D" id="1.20.5.1930">
    <property type="match status" value="1"/>
</dbReference>
<evidence type="ECO:0000256" key="15">
    <source>
        <dbReference type="ARBA" id="ARBA00023014"/>
    </source>
</evidence>
<dbReference type="InterPro" id="IPR003594">
    <property type="entry name" value="HATPase_dom"/>
</dbReference>
<dbReference type="SUPFAM" id="SSF55781">
    <property type="entry name" value="GAF domain-like"/>
    <property type="match status" value="2"/>
</dbReference>
<keyword evidence="10" id="KW-0547">Nucleotide-binding</keyword>
<evidence type="ECO:0000256" key="7">
    <source>
        <dbReference type="ARBA" id="ARBA00022490"/>
    </source>
</evidence>
<evidence type="ECO:0000256" key="1">
    <source>
        <dbReference type="ARBA" id="ARBA00000085"/>
    </source>
</evidence>
<dbReference type="Pfam" id="PF02518">
    <property type="entry name" value="HATPase_c"/>
    <property type="match status" value="1"/>
</dbReference>
<evidence type="ECO:0000256" key="2">
    <source>
        <dbReference type="ARBA" id="ARBA00001966"/>
    </source>
</evidence>
<dbReference type="EC" id="2.7.13.3" evidence="4"/>
<name>A0A917CQZ8_9BACL</name>
<dbReference type="AlphaFoldDB" id="A0A917CQZ8"/>
<dbReference type="Gene3D" id="3.30.565.10">
    <property type="entry name" value="Histidine kinase-like ATPase, C-terminal domain"/>
    <property type="match status" value="1"/>
</dbReference>
<keyword evidence="8" id="KW-0808">Transferase</keyword>
<dbReference type="InterPro" id="IPR005467">
    <property type="entry name" value="His_kinase_dom"/>
</dbReference>
<dbReference type="GO" id="GO:0005524">
    <property type="term" value="F:ATP binding"/>
    <property type="evidence" value="ECO:0007669"/>
    <property type="project" value="UniProtKB-KW"/>
</dbReference>
<evidence type="ECO:0000256" key="5">
    <source>
        <dbReference type="ARBA" id="ARBA00017322"/>
    </source>
</evidence>
<dbReference type="InterPro" id="IPR036890">
    <property type="entry name" value="HATPase_C_sf"/>
</dbReference>
<evidence type="ECO:0000256" key="3">
    <source>
        <dbReference type="ARBA" id="ARBA00004496"/>
    </source>
</evidence>
<evidence type="ECO:0000256" key="14">
    <source>
        <dbReference type="ARBA" id="ARBA00023012"/>
    </source>
</evidence>
<feature type="domain" description="Histidine kinase" evidence="18">
    <location>
        <begin position="466"/>
        <end position="557"/>
    </location>
</feature>
<dbReference type="GO" id="GO:0046872">
    <property type="term" value="F:metal ion binding"/>
    <property type="evidence" value="ECO:0007669"/>
    <property type="project" value="UniProtKB-KW"/>
</dbReference>
<sequence length="560" mass="61793">MPEQARIQELLTLKTIAETLNSATQLDAMLDTVIGKLLELTGNKSSWIFLSEERMDYSFAADRGLPPALQRNNKEPMRCGSCWCLNRLWDGRLDRAVNIVHCKRLEEARQYSWGDSLGITHHASIPLRSGERRIGLLNVASPGKVQFKDSELALLQAVALQIGGTIERMRLYSIEQRRAKLYARLGEFSTALGLAGAGCTEPEALARQWAGLIGRHFDWPFAAILGRREQQLEVFAVHTEDPAVTNPAGFRCSASMERRLELLAQEHRYAVLSPDESRELLMACSSYSAQPEAGRMTILAAPVPQMSTQRADLLLIASPEAPSSLQPDGEVLEALAEHLAAALESVRLGENRRELARLEERNRLARDLHDSVNQILFSMSMTAKGVEAMLAQEPAGHPAADAVRDIRELSQTALKEMRALIMQLRPAGLEAGLLTALQTYGQQQGLHVRTSRSGIRELPHSLEEGLWRIGQEALNNVRKHSGVAKAEISLQLRTEEAILSIADRGQGGAKRRRAAASGDSLGLRIMKERAEAMSGRLAIRSSIRQGTVVEVTIPLPRQSM</sequence>
<dbReference type="SMART" id="SM00387">
    <property type="entry name" value="HATPase_c"/>
    <property type="match status" value="1"/>
</dbReference>
<evidence type="ECO:0000256" key="12">
    <source>
        <dbReference type="ARBA" id="ARBA00022840"/>
    </source>
</evidence>
<evidence type="ECO:0000256" key="10">
    <source>
        <dbReference type="ARBA" id="ARBA00022741"/>
    </source>
</evidence>
<keyword evidence="7" id="KW-0963">Cytoplasm</keyword>
<proteinExistence type="predicted"/>
<dbReference type="PRINTS" id="PR00344">
    <property type="entry name" value="BCTRLSENSOR"/>
</dbReference>
<dbReference type="CDD" id="cd16917">
    <property type="entry name" value="HATPase_UhpB-NarQ-NarX-like"/>
    <property type="match status" value="1"/>
</dbReference>
<keyword evidence="9" id="KW-0479">Metal-binding</keyword>
<comment type="cofactor">
    <cofactor evidence="2">
        <name>[4Fe-4S] cluster</name>
        <dbReference type="ChEBI" id="CHEBI:49883"/>
    </cofactor>
</comment>
<dbReference type="InterPro" id="IPR050482">
    <property type="entry name" value="Sensor_HK_TwoCompSys"/>
</dbReference>
<evidence type="ECO:0000256" key="8">
    <source>
        <dbReference type="ARBA" id="ARBA00022679"/>
    </source>
</evidence>
<evidence type="ECO:0000313" key="19">
    <source>
        <dbReference type="EMBL" id="GGF93515.1"/>
    </source>
</evidence>
<evidence type="ECO:0000256" key="9">
    <source>
        <dbReference type="ARBA" id="ARBA00022723"/>
    </source>
</evidence>
<gene>
    <name evidence="19" type="ORF">GCM10010912_43100</name>
</gene>
<keyword evidence="11 19" id="KW-0418">Kinase</keyword>
<evidence type="ECO:0000256" key="13">
    <source>
        <dbReference type="ARBA" id="ARBA00023004"/>
    </source>
</evidence>
<dbReference type="RefSeq" id="WP_189028537.1">
    <property type="nucleotide sequence ID" value="NZ_BMKR01000020.1"/>
</dbReference>
<dbReference type="PROSITE" id="PS50109">
    <property type="entry name" value="HIS_KIN"/>
    <property type="match status" value="1"/>
</dbReference>
<dbReference type="GO" id="GO:0051539">
    <property type="term" value="F:4 iron, 4 sulfur cluster binding"/>
    <property type="evidence" value="ECO:0007669"/>
    <property type="project" value="UniProtKB-KW"/>
</dbReference>
<reference evidence="19" key="1">
    <citation type="journal article" date="2014" name="Int. J. Syst. Evol. Microbiol.">
        <title>Complete genome sequence of Corynebacterium casei LMG S-19264T (=DSM 44701T), isolated from a smear-ripened cheese.</title>
        <authorList>
            <consortium name="US DOE Joint Genome Institute (JGI-PGF)"/>
            <person name="Walter F."/>
            <person name="Albersmeier A."/>
            <person name="Kalinowski J."/>
            <person name="Ruckert C."/>
        </authorList>
    </citation>
    <scope>NUCLEOTIDE SEQUENCE</scope>
    <source>
        <strain evidence="19">CGMCC 1.16134</strain>
    </source>
</reference>
<dbReference type="GO" id="GO:0016020">
    <property type="term" value="C:membrane"/>
    <property type="evidence" value="ECO:0007669"/>
    <property type="project" value="InterPro"/>
</dbReference>
<organism evidence="19 20">
    <name type="scientific">Paenibacillus albidus</name>
    <dbReference type="NCBI Taxonomy" id="2041023"/>
    <lineage>
        <taxon>Bacteria</taxon>
        <taxon>Bacillati</taxon>
        <taxon>Bacillota</taxon>
        <taxon>Bacilli</taxon>
        <taxon>Bacillales</taxon>
        <taxon>Paenibacillaceae</taxon>
        <taxon>Paenibacillus</taxon>
    </lineage>
</organism>
<accession>A0A917CQZ8</accession>
<protein>
    <recommendedName>
        <fullName evidence="5">Oxygen sensor histidine kinase NreB</fullName>
        <ecNumber evidence="4">2.7.13.3</ecNumber>
    </recommendedName>
    <alternativeName>
        <fullName evidence="17">Nitrogen regulation protein B</fullName>
    </alternativeName>
</protein>
<comment type="catalytic activity">
    <reaction evidence="1">
        <text>ATP + protein L-histidine = ADP + protein N-phospho-L-histidine.</text>
        <dbReference type="EC" id="2.7.13.3"/>
    </reaction>
</comment>
<dbReference type="EMBL" id="BMKR01000020">
    <property type="protein sequence ID" value="GGF93515.1"/>
    <property type="molecule type" value="Genomic_DNA"/>
</dbReference>
<evidence type="ECO:0000256" key="11">
    <source>
        <dbReference type="ARBA" id="ARBA00022777"/>
    </source>
</evidence>
<evidence type="ECO:0000259" key="18">
    <source>
        <dbReference type="PROSITE" id="PS50109"/>
    </source>
</evidence>
<dbReference type="InterPro" id="IPR011712">
    <property type="entry name" value="Sig_transdc_His_kin_sub3_dim/P"/>
</dbReference>
<dbReference type="GO" id="GO:0000155">
    <property type="term" value="F:phosphorelay sensor kinase activity"/>
    <property type="evidence" value="ECO:0007669"/>
    <property type="project" value="InterPro"/>
</dbReference>
<evidence type="ECO:0000256" key="4">
    <source>
        <dbReference type="ARBA" id="ARBA00012438"/>
    </source>
</evidence>
<dbReference type="SUPFAM" id="SSF55874">
    <property type="entry name" value="ATPase domain of HSP90 chaperone/DNA topoisomerase II/histidine kinase"/>
    <property type="match status" value="1"/>
</dbReference>
<dbReference type="InterPro" id="IPR029016">
    <property type="entry name" value="GAF-like_dom_sf"/>
</dbReference>
<keyword evidence="15" id="KW-0411">Iron-sulfur</keyword>
<comment type="caution">
    <text evidence="19">The sequence shown here is derived from an EMBL/GenBank/DDBJ whole genome shotgun (WGS) entry which is preliminary data.</text>
</comment>
<dbReference type="PANTHER" id="PTHR24421:SF40">
    <property type="entry name" value="SENSOR HISTIDINE KINASE YHCY"/>
    <property type="match status" value="1"/>
</dbReference>
<dbReference type="Pfam" id="PF01590">
    <property type="entry name" value="GAF"/>
    <property type="match status" value="1"/>
</dbReference>
<dbReference type="GO" id="GO:0046983">
    <property type="term" value="F:protein dimerization activity"/>
    <property type="evidence" value="ECO:0007669"/>
    <property type="project" value="InterPro"/>
</dbReference>
<comment type="function">
    <text evidence="16">Member of the two-component regulatory system NreB/NreC involved in the control of dissimilatory nitrate/nitrite reduction in response to oxygen. NreB functions as a direct oxygen sensor histidine kinase which is autophosphorylated, in the absence of oxygen, probably at the conserved histidine residue, and transfers its phosphate group probably to a conserved aspartate residue of NreC. NreB/NreC activates the expression of the nitrate (narGHJI) and nitrite (nir) reductase operons, as well as the putative nitrate transporter gene narT.</text>
</comment>